<reference evidence="6" key="1">
    <citation type="submission" date="2023-05" db="EMBL/GenBank/DDBJ databases">
        <title>Whole genome sequence of Commensalibacter sp.</title>
        <authorList>
            <person name="Charoenyingcharoen P."/>
            <person name="Yukphan P."/>
        </authorList>
    </citation>
    <scope>NUCLEOTIDE SEQUENCE</scope>
    <source>
        <strain evidence="6">TBRC 16381</strain>
    </source>
</reference>
<dbReference type="PROSITE" id="PS50931">
    <property type="entry name" value="HTH_LYSR"/>
    <property type="match status" value="1"/>
</dbReference>
<evidence type="ECO:0000256" key="2">
    <source>
        <dbReference type="ARBA" id="ARBA00023015"/>
    </source>
</evidence>
<keyword evidence="2" id="KW-0805">Transcription regulation</keyword>
<name>A0ABT6PYP4_9PROT</name>
<dbReference type="SUPFAM" id="SSF53850">
    <property type="entry name" value="Periplasmic binding protein-like II"/>
    <property type="match status" value="1"/>
</dbReference>
<keyword evidence="4" id="KW-0804">Transcription</keyword>
<dbReference type="Pfam" id="PF00126">
    <property type="entry name" value="HTH_1"/>
    <property type="match status" value="1"/>
</dbReference>
<dbReference type="PANTHER" id="PTHR30419">
    <property type="entry name" value="HTH-TYPE TRANSCRIPTIONAL REGULATOR YBHD"/>
    <property type="match status" value="1"/>
</dbReference>
<sequence>MNTHPFSNKMLNLYSRVFVYFQAILTYGSVRAAARHLRITPSALTRQIQNFELDIGTPLFERRSHGMVLTQAGDILSSHLRIVMEDLKRIEERISILQKIEDEQVNIMVVESAASEIIPYVIQKITTNYPGIRLRVDTGSSQEIWNALQSEHSDIGIALALGKPRKFKNIVSQPFALDAIVHTKHALVGKTSVMLSECVSYPLIMPSPSLSLYKAIYPLLKSFQEDLNIRMESNSIDLMIRMAAAGVGIAFCSRLITDASQDKEDFVRIPVLNEETKTSLGVYVIQEKKQTRSVEVILEVIKEYLDQNF</sequence>
<dbReference type="Pfam" id="PF03466">
    <property type="entry name" value="LysR_substrate"/>
    <property type="match status" value="1"/>
</dbReference>
<keyword evidence="7" id="KW-1185">Reference proteome</keyword>
<accession>A0ABT6PYP4</accession>
<protein>
    <submittedName>
        <fullName evidence="6">LysR family transcriptional regulator</fullName>
    </submittedName>
</protein>
<dbReference type="SUPFAM" id="SSF46785">
    <property type="entry name" value="Winged helix' DNA-binding domain"/>
    <property type="match status" value="1"/>
</dbReference>
<gene>
    <name evidence="6" type="ORF">QJV27_01055</name>
</gene>
<dbReference type="RefSeq" id="WP_281447140.1">
    <property type="nucleotide sequence ID" value="NZ_JASBAO010000001.1"/>
</dbReference>
<dbReference type="InterPro" id="IPR005119">
    <property type="entry name" value="LysR_subst-bd"/>
</dbReference>
<keyword evidence="3" id="KW-0238">DNA-binding</keyword>
<dbReference type="InterPro" id="IPR050950">
    <property type="entry name" value="HTH-type_LysR_regulators"/>
</dbReference>
<dbReference type="Gene3D" id="1.10.10.10">
    <property type="entry name" value="Winged helix-like DNA-binding domain superfamily/Winged helix DNA-binding domain"/>
    <property type="match status" value="1"/>
</dbReference>
<proteinExistence type="inferred from homology"/>
<evidence type="ECO:0000256" key="4">
    <source>
        <dbReference type="ARBA" id="ARBA00023163"/>
    </source>
</evidence>
<dbReference type="Gene3D" id="3.40.190.290">
    <property type="match status" value="1"/>
</dbReference>
<dbReference type="InterPro" id="IPR036388">
    <property type="entry name" value="WH-like_DNA-bd_sf"/>
</dbReference>
<evidence type="ECO:0000256" key="3">
    <source>
        <dbReference type="ARBA" id="ARBA00023125"/>
    </source>
</evidence>
<feature type="domain" description="HTH lysR-type" evidence="5">
    <location>
        <begin position="13"/>
        <end position="70"/>
    </location>
</feature>
<dbReference type="EMBL" id="JASBAO010000001">
    <property type="protein sequence ID" value="MDI2089977.1"/>
    <property type="molecule type" value="Genomic_DNA"/>
</dbReference>
<dbReference type="InterPro" id="IPR036390">
    <property type="entry name" value="WH_DNA-bd_sf"/>
</dbReference>
<dbReference type="Proteomes" id="UP001431634">
    <property type="component" value="Unassembled WGS sequence"/>
</dbReference>
<comment type="caution">
    <text evidence="6">The sequence shown here is derived from an EMBL/GenBank/DDBJ whole genome shotgun (WGS) entry which is preliminary data.</text>
</comment>
<evidence type="ECO:0000259" key="5">
    <source>
        <dbReference type="PROSITE" id="PS50931"/>
    </source>
</evidence>
<evidence type="ECO:0000313" key="6">
    <source>
        <dbReference type="EMBL" id="MDI2089977.1"/>
    </source>
</evidence>
<dbReference type="PANTHER" id="PTHR30419:SF2">
    <property type="entry name" value="LYSR FAMILY TRANSCRIPTIONAL REGULATOR"/>
    <property type="match status" value="1"/>
</dbReference>
<organism evidence="6 7">
    <name type="scientific">Commensalibacter oyaizuii</name>
    <dbReference type="NCBI Taxonomy" id="3043873"/>
    <lineage>
        <taxon>Bacteria</taxon>
        <taxon>Pseudomonadati</taxon>
        <taxon>Pseudomonadota</taxon>
        <taxon>Alphaproteobacteria</taxon>
        <taxon>Acetobacterales</taxon>
        <taxon>Acetobacteraceae</taxon>
    </lineage>
</organism>
<comment type="similarity">
    <text evidence="1">Belongs to the LysR transcriptional regulatory family.</text>
</comment>
<evidence type="ECO:0000313" key="7">
    <source>
        <dbReference type="Proteomes" id="UP001431634"/>
    </source>
</evidence>
<dbReference type="CDD" id="cd05466">
    <property type="entry name" value="PBP2_LTTR_substrate"/>
    <property type="match status" value="1"/>
</dbReference>
<dbReference type="InterPro" id="IPR000847">
    <property type="entry name" value="LysR_HTH_N"/>
</dbReference>
<evidence type="ECO:0000256" key="1">
    <source>
        <dbReference type="ARBA" id="ARBA00009437"/>
    </source>
</evidence>